<accession>A0A9R1DRS8</accession>
<protein>
    <submittedName>
        <fullName evidence="1">Uncharacterized protein</fullName>
    </submittedName>
</protein>
<reference evidence="1" key="2">
    <citation type="submission" date="2020-03" db="EMBL/GenBank/DDBJ databases">
        <title>The second near-complete assembly of the hexaploid bread wheat (Triticum aestivum) genome.</title>
        <authorList>
            <person name="Zimin A.V."/>
            <person name="Puiu D."/>
            <person name="Shumante A."/>
            <person name="Alonge M."/>
            <person name="Salzberg S.L."/>
        </authorList>
    </citation>
    <scope>NUCLEOTIDE SEQUENCE</scope>
    <source>
        <tissue evidence="1">Leaf</tissue>
    </source>
</reference>
<comment type="caution">
    <text evidence="1">The sequence shown here is derived from an EMBL/GenBank/DDBJ whole genome shotgun (WGS) entry which is preliminary data.</text>
</comment>
<sequence length="33" mass="3741">GCVCIKEAYCVYYWTSCAKGVHIEQMVLKVMNA</sequence>
<dbReference type="AlphaFoldDB" id="A0A9R1DRS8"/>
<feature type="non-terminal residue" evidence="1">
    <location>
        <position position="1"/>
    </location>
</feature>
<dbReference type="EMBL" id="CM022213">
    <property type="protein sequence ID" value="KAF6996998.1"/>
    <property type="molecule type" value="Genomic_DNA"/>
</dbReference>
<feature type="non-terminal residue" evidence="1">
    <location>
        <position position="33"/>
    </location>
</feature>
<evidence type="ECO:0000313" key="1">
    <source>
        <dbReference type="EMBL" id="KAF6996998.1"/>
    </source>
</evidence>
<organism evidence="1">
    <name type="scientific">Triticum aestivum</name>
    <name type="common">Wheat</name>
    <dbReference type="NCBI Taxonomy" id="4565"/>
    <lineage>
        <taxon>Eukaryota</taxon>
        <taxon>Viridiplantae</taxon>
        <taxon>Streptophyta</taxon>
        <taxon>Embryophyta</taxon>
        <taxon>Tracheophyta</taxon>
        <taxon>Spermatophyta</taxon>
        <taxon>Magnoliopsida</taxon>
        <taxon>Liliopsida</taxon>
        <taxon>Poales</taxon>
        <taxon>Poaceae</taxon>
        <taxon>BOP clade</taxon>
        <taxon>Pooideae</taxon>
        <taxon>Triticodae</taxon>
        <taxon>Triticeae</taxon>
        <taxon>Triticinae</taxon>
        <taxon>Triticum</taxon>
    </lineage>
</organism>
<reference evidence="1" key="1">
    <citation type="journal article" date="2017" name="Gigascience">
        <title>The first near-complete assembly of the hexaploid bread wheat genome, Triticum aestivum.</title>
        <authorList>
            <person name="Zimin A.V."/>
            <person name="Puiu D."/>
            <person name="Hall R."/>
            <person name="Kingan S."/>
            <person name="Clavijo B.J."/>
            <person name="Salzberg S.L."/>
        </authorList>
    </citation>
    <scope>NUCLEOTIDE SEQUENCE</scope>
    <source>
        <tissue evidence="1">Leaf</tissue>
    </source>
</reference>
<proteinExistence type="predicted"/>
<dbReference type="Proteomes" id="UP000815260">
    <property type="component" value="Chromosome 1D"/>
</dbReference>
<gene>
    <name evidence="1" type="ORF">CFC21_013263</name>
</gene>
<name>A0A9R1DRS8_WHEAT</name>